<keyword evidence="2" id="KW-1185">Reference proteome</keyword>
<gene>
    <name evidence="1" type="ORF">I6J18_22425</name>
</gene>
<proteinExistence type="predicted"/>
<name>A0A974NM18_PERPY</name>
<accession>A0A974NM18</accession>
<dbReference type="InterPro" id="IPR015943">
    <property type="entry name" value="WD40/YVTN_repeat-like_dom_sf"/>
</dbReference>
<dbReference type="Proteomes" id="UP000595254">
    <property type="component" value="Chromosome"/>
</dbReference>
<dbReference type="InterPro" id="IPR011045">
    <property type="entry name" value="N2O_reductase_N"/>
</dbReference>
<dbReference type="PANTHER" id="PTHR47197">
    <property type="entry name" value="PROTEIN NIRF"/>
    <property type="match status" value="1"/>
</dbReference>
<dbReference type="PANTHER" id="PTHR47197:SF3">
    <property type="entry name" value="DIHYDRO-HEME D1 DEHYDROGENASE"/>
    <property type="match status" value="1"/>
</dbReference>
<dbReference type="SUPFAM" id="SSF50974">
    <property type="entry name" value="Nitrous oxide reductase, N-terminal domain"/>
    <property type="match status" value="1"/>
</dbReference>
<dbReference type="RefSeq" id="WP_040373046.1">
    <property type="nucleotide sequence ID" value="NZ_CP068053.1"/>
</dbReference>
<evidence type="ECO:0000313" key="2">
    <source>
        <dbReference type="Proteomes" id="UP000595254"/>
    </source>
</evidence>
<sequence>MKQAFIVLLLLFVTGCSEESYPKIPANQSFAATLNLKDTTISFIDKQYQKITEWDLSDPFLGGLLVDDGDTLLIYGKDMEKISVYSLSLGKKLESWDVGRGIVSMTQLHTGELAAVNQESNEVYFLASTGDIEKKVKVGKQPQSLIPDKSGERLYVINFGEGKLSVLNTSSMKIEKEIEIPPSSTGGLLREKESEIWIGGHGSGSEVEERIHIYSTQTGKLIKTLKAPTMPIKFIENEDGIFIASHGSSMIYTFNHSYEQTASSVIGANPFEMELFNGDLLVAGYDSNELYVVNSTSGKVLSTVKTGKGPFQLMIRE</sequence>
<protein>
    <submittedName>
        <fullName evidence="1">YncE family protein</fullName>
    </submittedName>
</protein>
<organism evidence="1 2">
    <name type="scientific">Peribacillus psychrosaccharolyticus</name>
    <name type="common">Bacillus psychrosaccharolyticus</name>
    <dbReference type="NCBI Taxonomy" id="1407"/>
    <lineage>
        <taxon>Bacteria</taxon>
        <taxon>Bacillati</taxon>
        <taxon>Bacillota</taxon>
        <taxon>Bacilli</taxon>
        <taxon>Bacillales</taxon>
        <taxon>Bacillaceae</taxon>
        <taxon>Peribacillus</taxon>
    </lineage>
</organism>
<reference evidence="1 2" key="1">
    <citation type="submission" date="2021-01" db="EMBL/GenBank/DDBJ databases">
        <title>FDA dAtabase for Regulatory Grade micrObial Sequences (FDA-ARGOS): Supporting development and validation of Infectious Disease Dx tests.</title>
        <authorList>
            <person name="Nelson B."/>
            <person name="Plummer A."/>
            <person name="Tallon L."/>
            <person name="Sadzewicz L."/>
            <person name="Zhao X."/>
            <person name="Boylan J."/>
            <person name="Ott S."/>
            <person name="Bowen H."/>
            <person name="Vavikolanu K."/>
            <person name="Mehta A."/>
            <person name="Aluvathingal J."/>
            <person name="Nadendla S."/>
            <person name="Myers T."/>
            <person name="Yan Y."/>
            <person name="Sichtig H."/>
        </authorList>
    </citation>
    <scope>NUCLEOTIDE SEQUENCE [LARGE SCALE GENOMIC DNA]</scope>
    <source>
        <strain evidence="1 2">FDAARGOS_1161</strain>
    </source>
</reference>
<dbReference type="InterPro" id="IPR051200">
    <property type="entry name" value="Host-pathogen_enzymatic-act"/>
</dbReference>
<dbReference type="AlphaFoldDB" id="A0A974NM18"/>
<dbReference type="Gene3D" id="2.130.10.10">
    <property type="entry name" value="YVTN repeat-like/Quinoprotein amine dehydrogenase"/>
    <property type="match status" value="1"/>
</dbReference>
<dbReference type="PROSITE" id="PS51257">
    <property type="entry name" value="PROKAR_LIPOPROTEIN"/>
    <property type="match status" value="1"/>
</dbReference>
<dbReference type="EMBL" id="CP068053">
    <property type="protein sequence ID" value="QQT00290.1"/>
    <property type="molecule type" value="Genomic_DNA"/>
</dbReference>
<dbReference type="KEGG" id="ppsr:I6J18_22425"/>
<evidence type="ECO:0000313" key="1">
    <source>
        <dbReference type="EMBL" id="QQT00290.1"/>
    </source>
</evidence>